<evidence type="ECO:0000313" key="2">
    <source>
        <dbReference type="Proteomes" id="UP000177309"/>
    </source>
</evidence>
<protein>
    <recommendedName>
        <fullName evidence="3">FlgD Ig-like domain-containing protein</fullName>
    </recommendedName>
</protein>
<proteinExistence type="predicted"/>
<gene>
    <name evidence="1" type="ORF">A2462_06335</name>
</gene>
<dbReference type="EMBL" id="MEUI01000039">
    <property type="protein sequence ID" value="OGC33160.1"/>
    <property type="molecule type" value="Genomic_DNA"/>
</dbReference>
<organism evidence="1 2">
    <name type="scientific">candidate division WOR-1 bacterium RIFOXYC2_FULL_41_25</name>
    <dbReference type="NCBI Taxonomy" id="1802586"/>
    <lineage>
        <taxon>Bacteria</taxon>
        <taxon>Bacillati</taxon>
        <taxon>Saganbacteria</taxon>
    </lineage>
</organism>
<sequence>MAARLLARQSFSLVGGTTSSTTWNGYSTFNELVGNGVYLYQILNTSNQRLARGKIWVINQ</sequence>
<reference evidence="1 2" key="1">
    <citation type="journal article" date="2016" name="Nat. Commun.">
        <title>Thousands of microbial genomes shed light on interconnected biogeochemical processes in an aquifer system.</title>
        <authorList>
            <person name="Anantharaman K."/>
            <person name="Brown C.T."/>
            <person name="Hug L.A."/>
            <person name="Sharon I."/>
            <person name="Castelle C.J."/>
            <person name="Probst A.J."/>
            <person name="Thomas B.C."/>
            <person name="Singh A."/>
            <person name="Wilkins M.J."/>
            <person name="Karaoz U."/>
            <person name="Brodie E.L."/>
            <person name="Williams K.H."/>
            <person name="Hubbard S.S."/>
            <person name="Banfield J.F."/>
        </authorList>
    </citation>
    <scope>NUCLEOTIDE SEQUENCE [LARGE SCALE GENOMIC DNA]</scope>
</reference>
<dbReference type="Proteomes" id="UP000177309">
    <property type="component" value="Unassembled WGS sequence"/>
</dbReference>
<name>A0A1F4TKV0_UNCSA</name>
<evidence type="ECO:0000313" key="1">
    <source>
        <dbReference type="EMBL" id="OGC33160.1"/>
    </source>
</evidence>
<dbReference type="AlphaFoldDB" id="A0A1F4TKV0"/>
<accession>A0A1F4TKV0</accession>
<comment type="caution">
    <text evidence="1">The sequence shown here is derived from an EMBL/GenBank/DDBJ whole genome shotgun (WGS) entry which is preliminary data.</text>
</comment>
<evidence type="ECO:0008006" key="3">
    <source>
        <dbReference type="Google" id="ProtNLM"/>
    </source>
</evidence>